<dbReference type="RefSeq" id="WP_152969169.1">
    <property type="nucleotide sequence ID" value="NZ_LAQT01000009.1"/>
</dbReference>
<reference evidence="1 2" key="1">
    <citation type="submission" date="2015-07" db="EMBL/GenBank/DDBJ databases">
        <title>Draft genome sequence of the Amantichitinum ursilacus IGB-41, a new chitin-degrading bacterium.</title>
        <authorList>
            <person name="Kirstahler P."/>
            <person name="Guenther M."/>
            <person name="Grumaz C."/>
            <person name="Rupp S."/>
            <person name="Zibek S."/>
            <person name="Sohn K."/>
        </authorList>
    </citation>
    <scope>NUCLEOTIDE SEQUENCE [LARGE SCALE GENOMIC DNA]</scope>
    <source>
        <strain evidence="1 2">IGB-41</strain>
    </source>
</reference>
<sequence length="232" mass="26409">MNNLETLYSLRGISNAGMRKLSGAHFDRERIETFLVGPGRPPESTVIIENCTFTQCVIDGVFLIAPGTLVSNTIFDRVRSADSMTISSEAILSEVVVKGGRTSTGLWVKPWQFNDVKDGEAVRRWAESTRDIIPLMLDFYEFEGKHVEVLGLPLRKLRWNPERHVGLTTERFSNFAWDAAQFPRDSFWRLCVKRLQTFKVSEGVFALPRANDKRYEQAMREMSVLAQAGLFD</sequence>
<gene>
    <name evidence="1" type="ORF">WG78_11885</name>
</gene>
<dbReference type="Proteomes" id="UP000037939">
    <property type="component" value="Unassembled WGS sequence"/>
</dbReference>
<organism evidence="1 2">
    <name type="scientific">Amantichitinum ursilacus</name>
    <dbReference type="NCBI Taxonomy" id="857265"/>
    <lineage>
        <taxon>Bacteria</taxon>
        <taxon>Pseudomonadati</taxon>
        <taxon>Pseudomonadota</taxon>
        <taxon>Betaproteobacteria</taxon>
        <taxon>Neisseriales</taxon>
        <taxon>Chitinibacteraceae</taxon>
        <taxon>Amantichitinum</taxon>
    </lineage>
</organism>
<name>A0A0N0GNF9_9NEIS</name>
<comment type="caution">
    <text evidence="1">The sequence shown here is derived from an EMBL/GenBank/DDBJ whole genome shotgun (WGS) entry which is preliminary data.</text>
</comment>
<dbReference type="AlphaFoldDB" id="A0A0N0GNF9"/>
<protein>
    <submittedName>
        <fullName evidence="1">Uncharacterized protein</fullName>
    </submittedName>
</protein>
<evidence type="ECO:0000313" key="1">
    <source>
        <dbReference type="EMBL" id="KPC52543.1"/>
    </source>
</evidence>
<accession>A0A0N0GNF9</accession>
<evidence type="ECO:0000313" key="2">
    <source>
        <dbReference type="Proteomes" id="UP000037939"/>
    </source>
</evidence>
<keyword evidence="2" id="KW-1185">Reference proteome</keyword>
<proteinExistence type="predicted"/>
<dbReference type="EMBL" id="LAQT01000009">
    <property type="protein sequence ID" value="KPC52543.1"/>
    <property type="molecule type" value="Genomic_DNA"/>
</dbReference>